<dbReference type="AlphaFoldDB" id="A0A238WNT2"/>
<dbReference type="PANTHER" id="PTHR30188">
    <property type="entry name" value="ABC TRANSPORTER PERMEASE PROTEIN-RELATED"/>
    <property type="match status" value="1"/>
</dbReference>
<proteinExistence type="predicted"/>
<feature type="transmembrane region" description="Helical" evidence="1">
    <location>
        <begin position="215"/>
        <end position="238"/>
    </location>
</feature>
<keyword evidence="3" id="KW-1185">Reference proteome</keyword>
<feature type="transmembrane region" description="Helical" evidence="1">
    <location>
        <begin position="31"/>
        <end position="49"/>
    </location>
</feature>
<feature type="transmembrane region" description="Helical" evidence="1">
    <location>
        <begin position="61"/>
        <end position="82"/>
    </location>
</feature>
<dbReference type="OrthoDB" id="3745645at2"/>
<dbReference type="EMBL" id="FZNW01000007">
    <property type="protein sequence ID" value="SNR48206.1"/>
    <property type="molecule type" value="Genomic_DNA"/>
</dbReference>
<feature type="transmembrane region" description="Helical" evidence="1">
    <location>
        <begin position="259"/>
        <end position="277"/>
    </location>
</feature>
<organism evidence="2 3">
    <name type="scientific">Haloechinothrix alba</name>
    <dbReference type="NCBI Taxonomy" id="664784"/>
    <lineage>
        <taxon>Bacteria</taxon>
        <taxon>Bacillati</taxon>
        <taxon>Actinomycetota</taxon>
        <taxon>Actinomycetes</taxon>
        <taxon>Pseudonocardiales</taxon>
        <taxon>Pseudonocardiaceae</taxon>
        <taxon>Haloechinothrix</taxon>
    </lineage>
</organism>
<dbReference type="RefSeq" id="WP_089300877.1">
    <property type="nucleotide sequence ID" value="NZ_FZNW01000007.1"/>
</dbReference>
<evidence type="ECO:0000256" key="1">
    <source>
        <dbReference type="SAM" id="Phobius"/>
    </source>
</evidence>
<reference evidence="2 3" key="1">
    <citation type="submission" date="2017-06" db="EMBL/GenBank/DDBJ databases">
        <authorList>
            <person name="Kim H.J."/>
            <person name="Triplett B.A."/>
        </authorList>
    </citation>
    <scope>NUCLEOTIDE SEQUENCE [LARGE SCALE GENOMIC DNA]</scope>
    <source>
        <strain evidence="2 3">DSM 45207</strain>
    </source>
</reference>
<dbReference type="GO" id="GO:0043190">
    <property type="term" value="C:ATP-binding cassette (ABC) transporter complex"/>
    <property type="evidence" value="ECO:0007669"/>
    <property type="project" value="InterPro"/>
</dbReference>
<accession>A0A238WNT2</accession>
<evidence type="ECO:0000313" key="2">
    <source>
        <dbReference type="EMBL" id="SNR48206.1"/>
    </source>
</evidence>
<dbReference type="Pfam" id="PF02405">
    <property type="entry name" value="MlaE"/>
    <property type="match status" value="1"/>
</dbReference>
<dbReference type="InterPro" id="IPR030802">
    <property type="entry name" value="Permease_MalE"/>
</dbReference>
<dbReference type="Proteomes" id="UP000198348">
    <property type="component" value="Unassembled WGS sequence"/>
</dbReference>
<keyword evidence="1" id="KW-0472">Membrane</keyword>
<gene>
    <name evidence="2" type="ORF">SAMN06265360_10735</name>
</gene>
<keyword evidence="1" id="KW-0812">Transmembrane</keyword>
<keyword evidence="1" id="KW-1133">Transmembrane helix</keyword>
<dbReference type="GO" id="GO:0005548">
    <property type="term" value="F:phospholipid transporter activity"/>
    <property type="evidence" value="ECO:0007669"/>
    <property type="project" value="TreeGrafter"/>
</dbReference>
<dbReference type="PANTHER" id="PTHR30188:SF13">
    <property type="entry name" value="CONSERVED HYPOTHETICAL INTEGRAL MEMBRANE PROTEIN YRBE3B"/>
    <property type="match status" value="1"/>
</dbReference>
<sequence>MVLREVGRAQRAARVPANRLVNALTEVGNHLAFYIKALAYIPFALKQYWRHIVRHVADISFGSATLLAAGGTIGVVFAMSFVSGAQVGLEGFRGLDLVGLSPLSGAVSGLVNTRELAPVVAGIALAAKVGTGFTAQLGAMRISEEIDALETMSVNSLPFLVTTRIIAAIITVVPLYLVGLFAAYVSTRVVVVNLNNQSAGIYDYWFELMLPTQDVFLSLAKAVALAVVVTLVHCYFGYYATGGPEGVGRAAGRALRTSIVLIMIADILLTFAFWGVYMELPGLAGET</sequence>
<feature type="transmembrane region" description="Helical" evidence="1">
    <location>
        <begin position="159"/>
        <end position="185"/>
    </location>
</feature>
<evidence type="ECO:0000313" key="3">
    <source>
        <dbReference type="Proteomes" id="UP000198348"/>
    </source>
</evidence>
<name>A0A238WNT2_9PSEU</name>
<protein>
    <submittedName>
        <fullName evidence="2">Phospholipid/cholesterol/gamma-HCH transport system permease protein</fullName>
    </submittedName>
</protein>